<proteinExistence type="predicted"/>
<evidence type="ECO:0000313" key="1">
    <source>
        <dbReference type="EMBL" id="CCA76122.1"/>
    </source>
</evidence>
<name>G4TXS9_SERID</name>
<dbReference type="HOGENOM" id="CLU_3107232_0_0_1"/>
<protein>
    <submittedName>
        <fullName evidence="1">Uncharacterized protein</fullName>
    </submittedName>
</protein>
<sequence>MASCSRFVCGRDATVVHCCRARDTSSMHYASFSQYLERNFIPGLKLEPEPI</sequence>
<dbReference type="EMBL" id="CAFZ01000615">
    <property type="protein sequence ID" value="CCA76122.1"/>
    <property type="molecule type" value="Genomic_DNA"/>
</dbReference>
<evidence type="ECO:0000313" key="2">
    <source>
        <dbReference type="Proteomes" id="UP000007148"/>
    </source>
</evidence>
<dbReference type="Proteomes" id="UP000007148">
    <property type="component" value="Unassembled WGS sequence"/>
</dbReference>
<dbReference type="InParanoid" id="G4TXS9"/>
<gene>
    <name evidence="1" type="ORF">PIIN_10122</name>
</gene>
<reference evidence="1 2" key="1">
    <citation type="journal article" date="2011" name="PLoS Pathog.">
        <title>Endophytic Life Strategies Decoded by Genome and Transcriptome Analyses of the Mutualistic Root Symbiont Piriformospora indica.</title>
        <authorList>
            <person name="Zuccaro A."/>
            <person name="Lahrmann U."/>
            <person name="Guldener U."/>
            <person name="Langen G."/>
            <person name="Pfiffi S."/>
            <person name="Biedenkopf D."/>
            <person name="Wong P."/>
            <person name="Samans B."/>
            <person name="Grimm C."/>
            <person name="Basiewicz M."/>
            <person name="Murat C."/>
            <person name="Martin F."/>
            <person name="Kogel K.H."/>
        </authorList>
    </citation>
    <scope>NUCLEOTIDE SEQUENCE [LARGE SCALE GENOMIC DNA]</scope>
    <source>
        <strain evidence="1 2">DSM 11827</strain>
    </source>
</reference>
<keyword evidence="2" id="KW-1185">Reference proteome</keyword>
<dbReference type="AlphaFoldDB" id="G4TXS9"/>
<comment type="caution">
    <text evidence="1">The sequence shown here is derived from an EMBL/GenBank/DDBJ whole genome shotgun (WGS) entry which is preliminary data.</text>
</comment>
<accession>G4TXS9</accession>
<organism evidence="1 2">
    <name type="scientific">Serendipita indica (strain DSM 11827)</name>
    <name type="common">Root endophyte fungus</name>
    <name type="synonym">Piriformospora indica</name>
    <dbReference type="NCBI Taxonomy" id="1109443"/>
    <lineage>
        <taxon>Eukaryota</taxon>
        <taxon>Fungi</taxon>
        <taxon>Dikarya</taxon>
        <taxon>Basidiomycota</taxon>
        <taxon>Agaricomycotina</taxon>
        <taxon>Agaricomycetes</taxon>
        <taxon>Sebacinales</taxon>
        <taxon>Serendipitaceae</taxon>
        <taxon>Serendipita</taxon>
    </lineage>
</organism>